<sequence>MPSTTGIADCRKPKSPAEAAICHAKGFNELIPLDMWVAGLYKRALKNTTPGSAEQDKIIQGQRGYLQQRDACGSDTACLMKIMRTRQQQLIALNKQLKIELPDADIALFIGEHTYFQSAEEGRKDITPESSLADRILGAFEQYPPAHVKLTDGSTLFWGFQQGNGSVRSLAITDAKGRVQLVGAVDDLPDISNAILPGHDTRDEIDPAKHRLRSGRIALFVRDPAALRRYLPAIRGWAYADLLGFNVHCDKNAQWQQRCTEVQRYALPITAYGLMHCKSKANGKTLVNRCPVALPNVPGTAPLGLFRQ</sequence>
<organism evidence="1">
    <name type="scientific">Acidithiobacillus ferrianus</name>
    <dbReference type="NCBI Taxonomy" id="2678518"/>
    <lineage>
        <taxon>Bacteria</taxon>
        <taxon>Pseudomonadati</taxon>
        <taxon>Pseudomonadota</taxon>
        <taxon>Acidithiobacillia</taxon>
        <taxon>Acidithiobacillales</taxon>
        <taxon>Acidithiobacillaceae</taxon>
        <taxon>Acidithiobacillus</taxon>
    </lineage>
</organism>
<name>A0A845UCA8_9PROT</name>
<gene>
    <name evidence="1" type="ORF">GL267_02455</name>
</gene>
<dbReference type="EMBL" id="WNJL01000011">
    <property type="protein sequence ID" value="NDU41544.1"/>
    <property type="molecule type" value="Genomic_DNA"/>
</dbReference>
<evidence type="ECO:0000313" key="1">
    <source>
        <dbReference type="EMBL" id="NDU41544.1"/>
    </source>
</evidence>
<accession>A0A845UCA8</accession>
<comment type="caution">
    <text evidence="1">The sequence shown here is derived from an EMBL/GenBank/DDBJ whole genome shotgun (WGS) entry which is preliminary data.</text>
</comment>
<reference evidence="1" key="1">
    <citation type="submission" date="2019-11" db="EMBL/GenBank/DDBJ databases">
        <title>Acidithiobacillus ferrianus sp. nov.: a facultatively anaerobic and extremely acidophilic chemolithoautotroph.</title>
        <authorList>
            <person name="Norris P.R."/>
            <person name="Falagan C."/>
            <person name="Moya-Beltran A."/>
            <person name="Castro M."/>
            <person name="Quatrini R."/>
            <person name="Johnson D.B."/>
        </authorList>
    </citation>
    <scope>NUCLEOTIDE SEQUENCE [LARGE SCALE GENOMIC DNA]</scope>
    <source>
        <strain evidence="1">MG</strain>
    </source>
</reference>
<evidence type="ECO:0008006" key="2">
    <source>
        <dbReference type="Google" id="ProtNLM"/>
    </source>
</evidence>
<dbReference type="RefSeq" id="WP_163096168.1">
    <property type="nucleotide sequence ID" value="NZ_CP127523.1"/>
</dbReference>
<protein>
    <recommendedName>
        <fullName evidence="2">Lysozyme inhibitor LprI N-terminal domain-containing protein</fullName>
    </recommendedName>
</protein>
<dbReference type="AlphaFoldDB" id="A0A845UCA8"/>
<proteinExistence type="predicted"/>